<protein>
    <submittedName>
        <fullName evidence="5">Zinc finger protein</fullName>
    </submittedName>
</protein>
<dbReference type="EnsemblMetazoa" id="PPA01807.1">
    <property type="protein sequence ID" value="PPA01807.1"/>
    <property type="gene ID" value="WBGene00091361"/>
</dbReference>
<gene>
    <name evidence="5" type="primary">WBGene00091361</name>
</gene>
<keyword evidence="6" id="KW-1185">Reference proteome</keyword>
<dbReference type="Pfam" id="PF13639">
    <property type="entry name" value="zf-RING_2"/>
    <property type="match status" value="2"/>
</dbReference>
<dbReference type="PANTHER" id="PTHR12109">
    <property type="entry name" value="RING FINGER PROTEIN 141-RELATED"/>
    <property type="match status" value="1"/>
</dbReference>
<evidence type="ECO:0000256" key="4">
    <source>
        <dbReference type="SAM" id="Phobius"/>
    </source>
</evidence>
<dbReference type="PROSITE" id="PS50089">
    <property type="entry name" value="ZF_RING_2"/>
    <property type="match status" value="2"/>
</dbReference>
<name>A0A2A6CI21_PRIPA</name>
<evidence type="ECO:0000313" key="5">
    <source>
        <dbReference type="EnsemblMetazoa" id="PPA01807.1"/>
    </source>
</evidence>
<keyword evidence="2" id="KW-0862">Zinc</keyword>
<feature type="transmembrane region" description="Helical" evidence="4">
    <location>
        <begin position="12"/>
        <end position="32"/>
    </location>
</feature>
<dbReference type="InterPro" id="IPR001841">
    <property type="entry name" value="Znf_RING"/>
</dbReference>
<organism evidence="5 6">
    <name type="scientific">Pristionchus pacificus</name>
    <name type="common">Parasitic nematode worm</name>
    <dbReference type="NCBI Taxonomy" id="54126"/>
    <lineage>
        <taxon>Eukaryota</taxon>
        <taxon>Metazoa</taxon>
        <taxon>Ecdysozoa</taxon>
        <taxon>Nematoda</taxon>
        <taxon>Chromadorea</taxon>
        <taxon>Rhabditida</taxon>
        <taxon>Rhabditina</taxon>
        <taxon>Diplogasteromorpha</taxon>
        <taxon>Diplogasteroidea</taxon>
        <taxon>Neodiplogasteridae</taxon>
        <taxon>Pristionchus</taxon>
    </lineage>
</organism>
<dbReference type="CDD" id="cd16448">
    <property type="entry name" value="RING-H2"/>
    <property type="match status" value="1"/>
</dbReference>
<reference evidence="6" key="1">
    <citation type="journal article" date="2008" name="Nat. Genet.">
        <title>The Pristionchus pacificus genome provides a unique perspective on nematode lifestyle and parasitism.</title>
        <authorList>
            <person name="Dieterich C."/>
            <person name="Clifton S.W."/>
            <person name="Schuster L.N."/>
            <person name="Chinwalla A."/>
            <person name="Delehaunty K."/>
            <person name="Dinkelacker I."/>
            <person name="Fulton L."/>
            <person name="Fulton R."/>
            <person name="Godfrey J."/>
            <person name="Minx P."/>
            <person name="Mitreva M."/>
            <person name="Roeseler W."/>
            <person name="Tian H."/>
            <person name="Witte H."/>
            <person name="Yang S.P."/>
            <person name="Wilson R.K."/>
            <person name="Sommer R.J."/>
        </authorList>
    </citation>
    <scope>NUCLEOTIDE SEQUENCE [LARGE SCALE GENOMIC DNA]</scope>
    <source>
        <strain evidence="6">PS312</strain>
    </source>
</reference>
<dbReference type="SUPFAM" id="SSF57850">
    <property type="entry name" value="RING/U-box"/>
    <property type="match status" value="2"/>
</dbReference>
<keyword evidence="1" id="KW-0479">Metal-binding</keyword>
<keyword evidence="4" id="KW-0472">Membrane</keyword>
<feature type="region of interest" description="Disordered" evidence="3">
    <location>
        <begin position="525"/>
        <end position="559"/>
    </location>
</feature>
<dbReference type="GO" id="GO:0008270">
    <property type="term" value="F:zinc ion binding"/>
    <property type="evidence" value="ECO:0007669"/>
    <property type="project" value="UniProtKB-KW"/>
</dbReference>
<dbReference type="AlphaFoldDB" id="A0A2A6CI21"/>
<keyword evidence="4" id="KW-0812">Transmembrane</keyword>
<evidence type="ECO:0000256" key="2">
    <source>
        <dbReference type="ARBA" id="ARBA00022833"/>
    </source>
</evidence>
<accession>A0A2A6CI21</accession>
<accession>A0A8R1U2P2</accession>
<dbReference type="GO" id="GO:0051865">
    <property type="term" value="P:protein autoubiquitination"/>
    <property type="evidence" value="ECO:0000318"/>
    <property type="project" value="GO_Central"/>
</dbReference>
<evidence type="ECO:0000256" key="1">
    <source>
        <dbReference type="ARBA" id="ARBA00022771"/>
    </source>
</evidence>
<dbReference type="GO" id="GO:0004842">
    <property type="term" value="F:ubiquitin-protein transferase activity"/>
    <property type="evidence" value="ECO:0000318"/>
    <property type="project" value="GO_Central"/>
</dbReference>
<feature type="compositionally biased region" description="Basic and acidic residues" evidence="3">
    <location>
        <begin position="536"/>
        <end position="548"/>
    </location>
</feature>
<dbReference type="InterPro" id="IPR013083">
    <property type="entry name" value="Znf_RING/FYVE/PHD"/>
</dbReference>
<proteinExistence type="predicted"/>
<dbReference type="SMART" id="SM00184">
    <property type="entry name" value="RING"/>
    <property type="match status" value="2"/>
</dbReference>
<evidence type="ECO:0000256" key="3">
    <source>
        <dbReference type="SAM" id="MobiDB-lite"/>
    </source>
</evidence>
<keyword evidence="1" id="KW-0863">Zinc-finger</keyword>
<dbReference type="Gene3D" id="3.30.40.10">
    <property type="entry name" value="Zinc/RING finger domain, C3HC4 (zinc finger)"/>
    <property type="match status" value="2"/>
</dbReference>
<dbReference type="InterPro" id="IPR047126">
    <property type="entry name" value="RNF141-like"/>
</dbReference>
<dbReference type="Proteomes" id="UP000005239">
    <property type="component" value="Unassembled WGS sequence"/>
</dbReference>
<feature type="compositionally biased region" description="Basic residues" evidence="3">
    <location>
        <begin position="549"/>
        <end position="559"/>
    </location>
</feature>
<evidence type="ECO:0000313" key="6">
    <source>
        <dbReference type="Proteomes" id="UP000005239"/>
    </source>
</evidence>
<dbReference type="OrthoDB" id="8062037at2759"/>
<keyword evidence="4" id="KW-1133">Transmembrane helix</keyword>
<sequence>MIDSPTMEPDESGVTIIFRLLALLVSIVVNLVSSISKRIKSSSKDQITLSNLPVDIIRTIVRMEGETMENLRPISKSWNHHIRELLYDRNDPLILHEVIMVRSRLTGEIKANVNVRQEFAPRIAKILPDWKQIGPYTECKENYVCFEQEILHFDGNALPEPDLSSRKDATFWGNKISVAENFDSGSTKNSAIDQYSAMFYPCRLNVQDRTTRFLKINPLRVHSALLDTTEFRHTTYSEMAEADPSKCGICWQDITIKRTVALQCGHSLHRTCFVNLCESTRLSCPICPPRKFSSRFARDERNKGLPLIICYGPTGQLSPFRWRAIGLENYSEFTSSSDYHLEIIAEWLLRTSEDLKLARKAGKPAEYIRDIIDERQKLLDRYQAFVRLQEEVADIQWEPAGVEDATATEAVAEDDCDSKEELCGVCFEGIRRKRSATLEPCKHMFHRTCITRWLEQQQEDFISGREKPVDDPFVFVYKYIYSVRAGRSKEYVDDIKEEMEKYKKRWIALARFKFSIVGKKVNEHAANIPPNENSNEQEREKSNEETAHANRHARLAYDN</sequence>
<dbReference type="PANTHER" id="PTHR12109:SF3">
    <property type="entry name" value="RING FINGER PROTEIN 141"/>
    <property type="match status" value="1"/>
</dbReference>
<reference evidence="5" key="2">
    <citation type="submission" date="2022-06" db="UniProtKB">
        <authorList>
            <consortium name="EnsemblMetazoa"/>
        </authorList>
    </citation>
    <scope>IDENTIFICATION</scope>
    <source>
        <strain evidence="5">PS312</strain>
    </source>
</reference>